<keyword evidence="4" id="KW-0564">Palmitate</keyword>
<dbReference type="Pfam" id="PF03180">
    <property type="entry name" value="Lipoprotein_9"/>
    <property type="match status" value="1"/>
</dbReference>
<name>A0A433SB73_9BURK</name>
<evidence type="ECO:0000256" key="5">
    <source>
        <dbReference type="ARBA" id="ARBA00023288"/>
    </source>
</evidence>
<keyword evidence="2 7" id="KW-0732">Signal</keyword>
<feature type="signal peptide" evidence="7">
    <location>
        <begin position="1"/>
        <end position="27"/>
    </location>
</feature>
<evidence type="ECO:0000256" key="7">
    <source>
        <dbReference type="SAM" id="SignalP"/>
    </source>
</evidence>
<dbReference type="OrthoDB" id="9812878at2"/>
<comment type="similarity">
    <text evidence="6">Belongs to the nlpA lipoprotein family.</text>
</comment>
<dbReference type="CDD" id="cd13598">
    <property type="entry name" value="PBP2_lipoprotein_IlpA_like"/>
    <property type="match status" value="1"/>
</dbReference>
<dbReference type="EMBL" id="PQSP01000008">
    <property type="protein sequence ID" value="RUS65894.1"/>
    <property type="molecule type" value="Genomic_DNA"/>
</dbReference>
<dbReference type="SUPFAM" id="SSF53850">
    <property type="entry name" value="Periplasmic binding protein-like II"/>
    <property type="match status" value="1"/>
</dbReference>
<comment type="subcellular location">
    <subcellularLocation>
        <location evidence="1">Membrane</location>
        <topology evidence="1">Lipid-anchor</topology>
    </subcellularLocation>
</comment>
<dbReference type="InterPro" id="IPR004872">
    <property type="entry name" value="Lipoprotein_NlpA"/>
</dbReference>
<evidence type="ECO:0000256" key="1">
    <source>
        <dbReference type="ARBA" id="ARBA00004635"/>
    </source>
</evidence>
<dbReference type="AlphaFoldDB" id="A0A433SB73"/>
<dbReference type="PIRSF" id="PIRSF002854">
    <property type="entry name" value="MetQ"/>
    <property type="match status" value="1"/>
</dbReference>
<evidence type="ECO:0000256" key="2">
    <source>
        <dbReference type="ARBA" id="ARBA00022729"/>
    </source>
</evidence>
<proteinExistence type="inferred from homology"/>
<evidence type="ECO:0000256" key="4">
    <source>
        <dbReference type="ARBA" id="ARBA00023139"/>
    </source>
</evidence>
<gene>
    <name evidence="8" type="primary">metQ_3</name>
    <name evidence="8" type="ORF">CUZ56_02494</name>
</gene>
<evidence type="ECO:0000313" key="8">
    <source>
        <dbReference type="EMBL" id="RUS65894.1"/>
    </source>
</evidence>
<dbReference type="PANTHER" id="PTHR30429">
    <property type="entry name" value="D-METHIONINE-BINDING LIPOPROTEIN METQ"/>
    <property type="match status" value="1"/>
</dbReference>
<keyword evidence="3" id="KW-0472">Membrane</keyword>
<feature type="chain" id="PRO_5018976525" description="Lipoprotein" evidence="7">
    <location>
        <begin position="28"/>
        <end position="267"/>
    </location>
</feature>
<dbReference type="GO" id="GO:0016020">
    <property type="term" value="C:membrane"/>
    <property type="evidence" value="ECO:0007669"/>
    <property type="project" value="UniProtKB-SubCell"/>
</dbReference>
<keyword evidence="5 6" id="KW-0449">Lipoprotein</keyword>
<dbReference type="Gene3D" id="3.40.190.10">
    <property type="entry name" value="Periplasmic binding protein-like II"/>
    <property type="match status" value="2"/>
</dbReference>
<accession>A0A433SB73</accession>
<sequence precursor="true">MKRKSFILGALLAAVVTVSGAWTSALAQGTPYKVGVTPGPHAQIMDVVKRVAARDGLNIEVIEFSNYVLPNEALVSGELNANSFQHKPYLDNQIQNRGYQIVSVAETVLFPMGLYSKSVGSVAEIKAGSRIGIPNDPTNGGRALLLLQQLGLIKLAPNVGMTATPLDIKENPLNLKIIELDAAQMPRALAELDAGAVNTNYALPAGLDPKKDAIALESTDSPYMNIIAVRAADKDSPELAKLLRAYFSPEVKQFIEDEFKGSILAAW</sequence>
<protein>
    <recommendedName>
        <fullName evidence="6">Lipoprotein</fullName>
    </recommendedName>
</protein>
<evidence type="ECO:0000256" key="3">
    <source>
        <dbReference type="ARBA" id="ARBA00023136"/>
    </source>
</evidence>
<dbReference type="NCBIfam" id="TIGR00363">
    <property type="entry name" value="MetQ/NlpA family lipoprotein"/>
    <property type="match status" value="1"/>
</dbReference>
<dbReference type="RefSeq" id="WP_126980670.1">
    <property type="nucleotide sequence ID" value="NZ_CAWUGC010000002.1"/>
</dbReference>
<reference evidence="8 9" key="1">
    <citation type="submission" date="2018-01" db="EMBL/GenBank/DDBJ databases">
        <title>Saezia sanguinis gen. nov., sp. nov., in the order Burkholderiales isolated from human blood.</title>
        <authorList>
            <person name="Medina-Pascual M.J."/>
            <person name="Valdezate S."/>
            <person name="Monzon S."/>
            <person name="Cuesta I."/>
            <person name="Carrasco G."/>
            <person name="Villalon P."/>
            <person name="Saez-Nieto J.A."/>
        </authorList>
    </citation>
    <scope>NUCLEOTIDE SEQUENCE [LARGE SCALE GENOMIC DNA]</scope>
    <source>
        <strain evidence="8 9">CNM695-12</strain>
    </source>
</reference>
<dbReference type="Proteomes" id="UP000286947">
    <property type="component" value="Unassembled WGS sequence"/>
</dbReference>
<comment type="caution">
    <text evidence="8">The sequence shown here is derived from an EMBL/GenBank/DDBJ whole genome shotgun (WGS) entry which is preliminary data.</text>
</comment>
<keyword evidence="9" id="KW-1185">Reference proteome</keyword>
<dbReference type="PANTHER" id="PTHR30429:SF1">
    <property type="entry name" value="D-METHIONINE-BINDING LIPOPROTEIN METQ-RELATED"/>
    <property type="match status" value="1"/>
</dbReference>
<evidence type="ECO:0000313" key="9">
    <source>
        <dbReference type="Proteomes" id="UP000286947"/>
    </source>
</evidence>
<organism evidence="8 9">
    <name type="scientific">Saezia sanguinis</name>
    <dbReference type="NCBI Taxonomy" id="1965230"/>
    <lineage>
        <taxon>Bacteria</taxon>
        <taxon>Pseudomonadati</taxon>
        <taxon>Pseudomonadota</taxon>
        <taxon>Betaproteobacteria</taxon>
        <taxon>Burkholderiales</taxon>
        <taxon>Saeziaceae</taxon>
        <taxon>Saezia</taxon>
    </lineage>
</organism>
<evidence type="ECO:0000256" key="6">
    <source>
        <dbReference type="PIRNR" id="PIRNR002854"/>
    </source>
</evidence>